<dbReference type="CDD" id="cd16914">
    <property type="entry name" value="EcfT"/>
    <property type="match status" value="1"/>
</dbReference>
<keyword evidence="3 5" id="KW-1133">Transmembrane helix</keyword>
<dbReference type="PANTHER" id="PTHR33514:SF13">
    <property type="entry name" value="PROTEIN ABCI12, CHLOROPLASTIC"/>
    <property type="match status" value="1"/>
</dbReference>
<dbReference type="RefSeq" id="WP_201371357.1">
    <property type="nucleotide sequence ID" value="NZ_BNJG01000001.1"/>
</dbReference>
<keyword evidence="4 5" id="KW-0472">Membrane</keyword>
<feature type="transmembrane region" description="Helical" evidence="5">
    <location>
        <begin position="73"/>
        <end position="91"/>
    </location>
</feature>
<comment type="subcellular location">
    <subcellularLocation>
        <location evidence="1">Membrane</location>
        <topology evidence="1">Multi-pass membrane protein</topology>
    </subcellularLocation>
</comment>
<accession>A0ABQ3UPS1</accession>
<sequence length="275" mass="31493">MIEISRTITFGQFINNHSPLTRMDPRGKLLCLILLIIVTSLIKSFIAFAGLLLFCILIQILSRISTRYVLRGFRPFLGFLAFIFVLQVLFYTGQQETMYWHWGMLSISLEGLHTSVLVILRVLFLYYLFSMLLFTTSLVDLTDGMEALLSPLQRIGIPTNTLVMVFIIALKFVPIFTGEIERLIKAQAARGVRFDQGNFLQRARKIAPLLVPLFLSGFKRAEALSTAMEARCYGFHRGWRRSRRRQLTWARFDLLTSLITLLSCALIFLASQTLP</sequence>
<name>A0ABQ3UPS1_9CHLR</name>
<feature type="transmembrane region" description="Helical" evidence="5">
    <location>
        <begin position="112"/>
        <end position="135"/>
    </location>
</feature>
<evidence type="ECO:0000256" key="2">
    <source>
        <dbReference type="ARBA" id="ARBA00022692"/>
    </source>
</evidence>
<evidence type="ECO:0000313" key="7">
    <source>
        <dbReference type="Proteomes" id="UP000654345"/>
    </source>
</evidence>
<proteinExistence type="predicted"/>
<dbReference type="InterPro" id="IPR003339">
    <property type="entry name" value="ABC/ECF_trnsptr_transmembrane"/>
</dbReference>
<organism evidence="6 7">
    <name type="scientific">Ktedonobacter robiniae</name>
    <dbReference type="NCBI Taxonomy" id="2778365"/>
    <lineage>
        <taxon>Bacteria</taxon>
        <taxon>Bacillati</taxon>
        <taxon>Chloroflexota</taxon>
        <taxon>Ktedonobacteria</taxon>
        <taxon>Ktedonobacterales</taxon>
        <taxon>Ktedonobacteraceae</taxon>
        <taxon>Ktedonobacter</taxon>
    </lineage>
</organism>
<dbReference type="PANTHER" id="PTHR33514">
    <property type="entry name" value="PROTEIN ABCI12, CHLOROPLASTIC"/>
    <property type="match status" value="1"/>
</dbReference>
<keyword evidence="7" id="KW-1185">Reference proteome</keyword>
<keyword evidence="2 5" id="KW-0812">Transmembrane</keyword>
<feature type="transmembrane region" description="Helical" evidence="5">
    <location>
        <begin position="249"/>
        <end position="270"/>
    </location>
</feature>
<comment type="caution">
    <text evidence="6">The sequence shown here is derived from an EMBL/GenBank/DDBJ whole genome shotgun (WGS) entry which is preliminary data.</text>
</comment>
<reference evidence="6 7" key="1">
    <citation type="journal article" date="2021" name="Int. J. Syst. Evol. Microbiol.">
        <title>Reticulibacter mediterranei gen. nov., sp. nov., within the new family Reticulibacteraceae fam. nov., and Ktedonospora formicarum gen. nov., sp. nov., Ktedonobacter robiniae sp. nov., Dictyobacter formicarum sp. nov. and Dictyobacter arantiisoli sp. nov., belonging to the class Ktedonobacteria.</title>
        <authorList>
            <person name="Yabe S."/>
            <person name="Zheng Y."/>
            <person name="Wang C.M."/>
            <person name="Sakai Y."/>
            <person name="Abe K."/>
            <person name="Yokota A."/>
            <person name="Donadio S."/>
            <person name="Cavaletti L."/>
            <person name="Monciardini P."/>
        </authorList>
    </citation>
    <scope>NUCLEOTIDE SEQUENCE [LARGE SCALE GENOMIC DNA]</scope>
    <source>
        <strain evidence="6 7">SOSP1-30</strain>
    </source>
</reference>
<evidence type="ECO:0000256" key="5">
    <source>
        <dbReference type="SAM" id="Phobius"/>
    </source>
</evidence>
<evidence type="ECO:0000256" key="4">
    <source>
        <dbReference type="ARBA" id="ARBA00023136"/>
    </source>
</evidence>
<dbReference type="EMBL" id="BNJG01000001">
    <property type="protein sequence ID" value="GHO54676.1"/>
    <property type="molecule type" value="Genomic_DNA"/>
</dbReference>
<evidence type="ECO:0000256" key="3">
    <source>
        <dbReference type="ARBA" id="ARBA00022989"/>
    </source>
</evidence>
<feature type="transmembrane region" description="Helical" evidence="5">
    <location>
        <begin position="155"/>
        <end position="176"/>
    </location>
</feature>
<protein>
    <submittedName>
        <fullName evidence="6">Energy-coupling factor transporter transmembrane protein EcfT</fullName>
    </submittedName>
</protein>
<evidence type="ECO:0000256" key="1">
    <source>
        <dbReference type="ARBA" id="ARBA00004141"/>
    </source>
</evidence>
<dbReference type="Pfam" id="PF02361">
    <property type="entry name" value="CbiQ"/>
    <property type="match status" value="1"/>
</dbReference>
<gene>
    <name evidence="6" type="primary">ecfT</name>
    <name evidence="6" type="ORF">KSB_31510</name>
</gene>
<dbReference type="Proteomes" id="UP000654345">
    <property type="component" value="Unassembled WGS sequence"/>
</dbReference>
<feature type="transmembrane region" description="Helical" evidence="5">
    <location>
        <begin position="29"/>
        <end position="61"/>
    </location>
</feature>
<evidence type="ECO:0000313" key="6">
    <source>
        <dbReference type="EMBL" id="GHO54676.1"/>
    </source>
</evidence>